<dbReference type="AlphaFoldDB" id="A0A250IAY8"/>
<dbReference type="InterPro" id="IPR008312">
    <property type="entry name" value="T6SS_TssB1"/>
</dbReference>
<keyword evidence="4" id="KW-1185">Reference proteome</keyword>
<sequence length="651" mass="72829">MAYRESFQHKLDRIRPPRVQITYDVEIGDAVEQKELPLVVGVLSDLAGQRQGLPRMRERKFVEIDRDNFDKVMASIGPELKLSVADKLQGGDAKMNVELRFPRIDAFLPHQVVQDVEPLRALLEARGRMVDLLAKLDGNDALVEKLKAVLADEASVQKLEAELKADPAPAEDPAAPGVLAGILQEGKLARDEAQATRARELVKEFVEQARALQATPQMDLVSLIGQAITRVDTRMGEQLDEVLHAPAFQKLEASWRGLHLLVSSSETGTNLKLRVMHATMKELLDDMERAPEFDQSVLFKKVYEEEYGTFGGQPYGVLIGDYEFGRGPRDLALLESISHVAAAAHAPFIAAASPQLFDLDSFAQIGAPRDLARLFESTELIRWRGFRESEDSRYTALVLPHILLRLPYGPDTVPVEGFQYQEDVDGSDHHKYLWGNAAYALGQRITDAFSLYQWCANIRGMEGGGVVSDLPTHTFRTDEGDIAQKCPTEIAITDRREKELSDLGFITLCHCKGTDYAAFFGSQTVNRPRRYDTPQATANAELSSQLPYLMAASRFAHYLKVIMRDKIGGFTSRQEISNFLNRWIEQYVQLNDEASFAIKARQPLREARVEVTEEPSRPGAYRAVVFLRPHFQLTELTASIRLVSKLPAAAN</sequence>
<dbReference type="InterPro" id="IPR010269">
    <property type="entry name" value="T6SS_TssC-like"/>
</dbReference>
<dbReference type="KEGG" id="mbd:MEBOL_002364"/>
<reference evidence="3 4" key="1">
    <citation type="submission" date="2017-06" db="EMBL/GenBank/DDBJ databases">
        <authorList>
            <person name="Kim H.J."/>
            <person name="Triplett B.A."/>
        </authorList>
    </citation>
    <scope>NUCLEOTIDE SEQUENCE [LARGE SCALE GENOMIC DNA]</scope>
    <source>
        <strain evidence="3 4">DSM 14713</strain>
    </source>
</reference>
<dbReference type="NCBIfam" id="TIGR03358">
    <property type="entry name" value="VI_chp_5"/>
    <property type="match status" value="1"/>
</dbReference>
<dbReference type="PANTHER" id="PTHR35565">
    <property type="entry name" value="CYTOPLASMIC PROTEIN-RELATED"/>
    <property type="match status" value="1"/>
</dbReference>
<evidence type="ECO:0000313" key="4">
    <source>
        <dbReference type="Proteomes" id="UP000217289"/>
    </source>
</evidence>
<dbReference type="Proteomes" id="UP000217289">
    <property type="component" value="Chromosome"/>
</dbReference>
<dbReference type="Pfam" id="PF05591">
    <property type="entry name" value="T6SS_VipA"/>
    <property type="match status" value="1"/>
</dbReference>
<dbReference type="Pfam" id="PF05943">
    <property type="entry name" value="VipB"/>
    <property type="match status" value="1"/>
</dbReference>
<name>A0A250IAY8_9BACT</name>
<feature type="domain" description="TssC1 C-terminal" evidence="2">
    <location>
        <begin position="535"/>
        <end position="646"/>
    </location>
</feature>
<dbReference type="InterPro" id="IPR044031">
    <property type="entry name" value="TssC1_N"/>
</dbReference>
<evidence type="ECO:0000259" key="1">
    <source>
        <dbReference type="Pfam" id="PF05943"/>
    </source>
</evidence>
<protein>
    <submittedName>
        <fullName evidence="3">EvpB family type VI secretion protein</fullName>
    </submittedName>
</protein>
<organism evidence="3 4">
    <name type="scientific">Melittangium boletus DSM 14713</name>
    <dbReference type="NCBI Taxonomy" id="1294270"/>
    <lineage>
        <taxon>Bacteria</taxon>
        <taxon>Pseudomonadati</taxon>
        <taxon>Myxococcota</taxon>
        <taxon>Myxococcia</taxon>
        <taxon>Myxococcales</taxon>
        <taxon>Cystobacterineae</taxon>
        <taxon>Archangiaceae</taxon>
        <taxon>Melittangium</taxon>
    </lineage>
</organism>
<dbReference type="PANTHER" id="PTHR35565:SF3">
    <property type="entry name" value="TYPE VI SECRETION SYSTEM SHEATH PROTEIN TSSC1"/>
    <property type="match status" value="1"/>
</dbReference>
<evidence type="ECO:0000259" key="2">
    <source>
        <dbReference type="Pfam" id="PF18945"/>
    </source>
</evidence>
<proteinExistence type="predicted"/>
<dbReference type="InterPro" id="IPR044032">
    <property type="entry name" value="TssC1_C"/>
</dbReference>
<dbReference type="Pfam" id="PF18945">
    <property type="entry name" value="VipB_2"/>
    <property type="match status" value="1"/>
</dbReference>
<feature type="domain" description="TssC1 N-terminal" evidence="1">
    <location>
        <begin position="226"/>
        <end position="525"/>
    </location>
</feature>
<dbReference type="OrthoDB" id="9764000at2"/>
<accession>A0A250IAY8</accession>
<dbReference type="RefSeq" id="WP_095977548.1">
    <property type="nucleotide sequence ID" value="NZ_CP022163.1"/>
</dbReference>
<dbReference type="EMBL" id="CP022163">
    <property type="protein sequence ID" value="ATB28915.1"/>
    <property type="molecule type" value="Genomic_DNA"/>
</dbReference>
<gene>
    <name evidence="3" type="ORF">MEBOL_002364</name>
</gene>
<dbReference type="NCBIfam" id="TIGR03355">
    <property type="entry name" value="VI_chp_2"/>
    <property type="match status" value="1"/>
</dbReference>
<evidence type="ECO:0000313" key="3">
    <source>
        <dbReference type="EMBL" id="ATB28915.1"/>
    </source>
</evidence>